<dbReference type="InterPro" id="IPR009091">
    <property type="entry name" value="RCC1/BLIP-II"/>
</dbReference>
<evidence type="ECO:0000313" key="6">
    <source>
        <dbReference type="Proteomes" id="UP000785679"/>
    </source>
</evidence>
<keyword evidence="1" id="KW-0677">Repeat</keyword>
<dbReference type="Pfam" id="PF25390">
    <property type="entry name" value="WD40_RLD"/>
    <property type="match status" value="1"/>
</dbReference>
<dbReference type="PROSITE" id="PS00626">
    <property type="entry name" value="RCC1_2"/>
    <property type="match status" value="1"/>
</dbReference>
<evidence type="ECO:0000259" key="4">
    <source>
        <dbReference type="Pfam" id="PF25390"/>
    </source>
</evidence>
<dbReference type="Gene3D" id="2.130.10.30">
    <property type="entry name" value="Regulator of chromosome condensation 1/beta-lactamase-inhibitor protein II"/>
    <property type="match status" value="2"/>
</dbReference>
<dbReference type="InterPro" id="IPR051709">
    <property type="entry name" value="Ub-ligase/GTPase-reg"/>
</dbReference>
<dbReference type="AlphaFoldDB" id="A0A8J8NYD6"/>
<feature type="region of interest" description="Disordered" evidence="3">
    <location>
        <begin position="464"/>
        <end position="627"/>
    </location>
</feature>
<dbReference type="InterPro" id="IPR058923">
    <property type="entry name" value="RCC1-like_dom"/>
</dbReference>
<feature type="compositionally biased region" description="Acidic residues" evidence="3">
    <location>
        <begin position="500"/>
        <end position="510"/>
    </location>
</feature>
<accession>A0A8J8NYD6</accession>
<feature type="repeat" description="RCC1" evidence="2">
    <location>
        <begin position="62"/>
        <end position="111"/>
    </location>
</feature>
<feature type="domain" description="RCC1-like" evidence="4">
    <location>
        <begin position="3"/>
        <end position="246"/>
    </location>
</feature>
<reference evidence="5" key="1">
    <citation type="submission" date="2019-06" db="EMBL/GenBank/DDBJ databases">
        <authorList>
            <person name="Zheng W."/>
        </authorList>
    </citation>
    <scope>NUCLEOTIDE SEQUENCE</scope>
    <source>
        <strain evidence="5">QDHG01</strain>
    </source>
</reference>
<dbReference type="InterPro" id="IPR000408">
    <property type="entry name" value="Reg_chr_condens"/>
</dbReference>
<dbReference type="PROSITE" id="PS50012">
    <property type="entry name" value="RCC1_3"/>
    <property type="match status" value="5"/>
</dbReference>
<name>A0A8J8NYD6_HALGN</name>
<feature type="compositionally biased region" description="Basic and acidic residues" evidence="3">
    <location>
        <begin position="527"/>
        <end position="536"/>
    </location>
</feature>
<dbReference type="Pfam" id="PF00415">
    <property type="entry name" value="RCC1"/>
    <property type="match status" value="1"/>
</dbReference>
<dbReference type="PANTHER" id="PTHR45622">
    <property type="entry name" value="UBIQUITIN-PROTEIN LIGASE E3A-RELATED"/>
    <property type="match status" value="1"/>
</dbReference>
<feature type="compositionally biased region" description="Basic and acidic residues" evidence="3">
    <location>
        <begin position="260"/>
        <end position="302"/>
    </location>
</feature>
<dbReference type="PANTHER" id="PTHR45622:SF70">
    <property type="entry name" value="SECRETION-REGULATING GUANINE NUCLEOTIDE EXCHANGE FACTOR"/>
    <property type="match status" value="1"/>
</dbReference>
<feature type="compositionally biased region" description="Low complexity" evidence="3">
    <location>
        <begin position="486"/>
        <end position="498"/>
    </location>
</feature>
<organism evidence="5 6">
    <name type="scientific">Halteria grandinella</name>
    <dbReference type="NCBI Taxonomy" id="5974"/>
    <lineage>
        <taxon>Eukaryota</taxon>
        <taxon>Sar</taxon>
        <taxon>Alveolata</taxon>
        <taxon>Ciliophora</taxon>
        <taxon>Intramacronucleata</taxon>
        <taxon>Spirotrichea</taxon>
        <taxon>Stichotrichia</taxon>
        <taxon>Sporadotrichida</taxon>
        <taxon>Halteriidae</taxon>
        <taxon>Halteria</taxon>
    </lineage>
</organism>
<feature type="compositionally biased region" description="Basic and acidic residues" evidence="3">
    <location>
        <begin position="588"/>
        <end position="605"/>
    </location>
</feature>
<dbReference type="OrthoDB" id="10256179at2759"/>
<feature type="repeat" description="RCC1" evidence="2">
    <location>
        <begin position="2"/>
        <end position="61"/>
    </location>
</feature>
<gene>
    <name evidence="5" type="ORF">FGO68_gene2045</name>
</gene>
<dbReference type="EMBL" id="RRYP01003332">
    <property type="protein sequence ID" value="TNV83903.1"/>
    <property type="molecule type" value="Genomic_DNA"/>
</dbReference>
<sequence>MTQVYVFGSGECEQLGLGDDQPSEIKRPRRLPLFDIGELHPARSILKIVCGGMHTVALSNQGKVYTWGCNDEGALGREGAENTPLEVANTLAIPITDVAAGDSHTVAYNTEVNQVYMWGLYRNAMTGKFHDGVRVPTRIGDSLFAEKSKERLRKIASGAHHTLALTHSGKIYAWGDPESGKLGRVVNTRNKNNNALMIDRVLASHHPVDIYAGNHHSFYVSQQGKVYCWGRNDEGQCGKGDLYGQHKRMRAQEEYEKMMKKMEEEEAAKQKAAEEAKAQEEAKVEEAKVEEEKKEEEKKEEEVLINADGEQEKPAEIVPPSQAASKKPPQKKKQPKKAAEPEEEDLTNIGFFLEPQLVESLWQDEKQTKISAVYAKGNYSYALEKPEGSETNQLYSWGMGENYVLGSRDDDNQYRPYTVHPKMFDELPVLMVGAGTQHVVVLTGDEKGKQALPIFTQEVLDFKVPPPQKKPVPEKVVKQKKGGAGAAPADADVDMAAGNGDEEDKEEEKEESIKSVVVDSTKKRKRSDLETSKPVEEIVPAKQENVKRRKPNPAVQSQPTQKRAASKSPAVETKPVEAKPAAKKGASKKAEPVKVEAPVKAETGRSRSQSKDVVIAPVKKAGAAKKK</sequence>
<feature type="repeat" description="RCC1" evidence="2">
    <location>
        <begin position="169"/>
        <end position="223"/>
    </location>
</feature>
<feature type="repeat" description="RCC1" evidence="2">
    <location>
        <begin position="113"/>
        <end position="168"/>
    </location>
</feature>
<feature type="repeat" description="RCC1" evidence="2">
    <location>
        <begin position="392"/>
        <end position="445"/>
    </location>
</feature>
<evidence type="ECO:0000256" key="3">
    <source>
        <dbReference type="SAM" id="MobiDB-lite"/>
    </source>
</evidence>
<protein>
    <recommendedName>
        <fullName evidence="4">RCC1-like domain-containing protein</fullName>
    </recommendedName>
</protein>
<comment type="caution">
    <text evidence="5">The sequence shown here is derived from an EMBL/GenBank/DDBJ whole genome shotgun (WGS) entry which is preliminary data.</text>
</comment>
<dbReference type="PRINTS" id="PR00633">
    <property type="entry name" value="RCCNDNSATION"/>
</dbReference>
<evidence type="ECO:0000313" key="5">
    <source>
        <dbReference type="EMBL" id="TNV83903.1"/>
    </source>
</evidence>
<dbReference type="GO" id="GO:0005737">
    <property type="term" value="C:cytoplasm"/>
    <property type="evidence" value="ECO:0007669"/>
    <property type="project" value="TreeGrafter"/>
</dbReference>
<feature type="region of interest" description="Disordered" evidence="3">
    <location>
        <begin position="260"/>
        <end position="347"/>
    </location>
</feature>
<evidence type="ECO:0000256" key="1">
    <source>
        <dbReference type="ARBA" id="ARBA00022737"/>
    </source>
</evidence>
<feature type="compositionally biased region" description="Polar residues" evidence="3">
    <location>
        <begin position="554"/>
        <end position="563"/>
    </location>
</feature>
<dbReference type="Proteomes" id="UP000785679">
    <property type="component" value="Unassembled WGS sequence"/>
</dbReference>
<dbReference type="SUPFAM" id="SSF50985">
    <property type="entry name" value="RCC1/BLIP-II"/>
    <property type="match status" value="1"/>
</dbReference>
<proteinExistence type="predicted"/>
<keyword evidence="6" id="KW-1185">Reference proteome</keyword>
<evidence type="ECO:0000256" key="2">
    <source>
        <dbReference type="PROSITE-ProRule" id="PRU00235"/>
    </source>
</evidence>